<dbReference type="Proteomes" id="UP001208570">
    <property type="component" value="Unassembled WGS sequence"/>
</dbReference>
<evidence type="ECO:0000313" key="1">
    <source>
        <dbReference type="EMBL" id="KAK2163703.1"/>
    </source>
</evidence>
<gene>
    <name evidence="1" type="ORF">LSH36_75g11003</name>
</gene>
<dbReference type="AlphaFoldDB" id="A0AAD9NCN4"/>
<sequence>MIEKPEKAVIERTKSRIEDRVEIFASSLKFADDVRCWPRRVVGNSTRVLASRWMELEFCQIWRNSIRKPRKISQYPIGDGQGSLPEISTTTTTRWLLDKNNGISHHAERERESSIR</sequence>
<accession>A0AAD9NCN4</accession>
<dbReference type="EMBL" id="JAODUP010000075">
    <property type="protein sequence ID" value="KAK2163703.1"/>
    <property type="molecule type" value="Genomic_DNA"/>
</dbReference>
<evidence type="ECO:0000313" key="2">
    <source>
        <dbReference type="Proteomes" id="UP001208570"/>
    </source>
</evidence>
<name>A0AAD9NCN4_9ANNE</name>
<proteinExistence type="predicted"/>
<protein>
    <submittedName>
        <fullName evidence="1">Uncharacterized protein</fullName>
    </submittedName>
</protein>
<organism evidence="1 2">
    <name type="scientific">Paralvinella palmiformis</name>
    <dbReference type="NCBI Taxonomy" id="53620"/>
    <lineage>
        <taxon>Eukaryota</taxon>
        <taxon>Metazoa</taxon>
        <taxon>Spiralia</taxon>
        <taxon>Lophotrochozoa</taxon>
        <taxon>Annelida</taxon>
        <taxon>Polychaeta</taxon>
        <taxon>Sedentaria</taxon>
        <taxon>Canalipalpata</taxon>
        <taxon>Terebellida</taxon>
        <taxon>Terebelliformia</taxon>
        <taxon>Alvinellidae</taxon>
        <taxon>Paralvinella</taxon>
    </lineage>
</organism>
<reference evidence="1" key="1">
    <citation type="journal article" date="2023" name="Mol. Biol. Evol.">
        <title>Third-Generation Sequencing Reveals the Adaptive Role of the Epigenome in Three Deep-Sea Polychaetes.</title>
        <authorList>
            <person name="Perez M."/>
            <person name="Aroh O."/>
            <person name="Sun Y."/>
            <person name="Lan Y."/>
            <person name="Juniper S.K."/>
            <person name="Young C.R."/>
            <person name="Angers B."/>
            <person name="Qian P.Y."/>
        </authorList>
    </citation>
    <scope>NUCLEOTIDE SEQUENCE</scope>
    <source>
        <strain evidence="1">P08H-3</strain>
    </source>
</reference>
<comment type="caution">
    <text evidence="1">The sequence shown here is derived from an EMBL/GenBank/DDBJ whole genome shotgun (WGS) entry which is preliminary data.</text>
</comment>
<keyword evidence="2" id="KW-1185">Reference proteome</keyword>